<evidence type="ECO:0000313" key="4">
    <source>
        <dbReference type="Proteomes" id="UP001278766"/>
    </source>
</evidence>
<dbReference type="RefSeq" id="XP_062654263.1">
    <property type="nucleotide sequence ID" value="XM_062804892.1"/>
</dbReference>
<dbReference type="AlphaFoldDB" id="A0AAE0LN42"/>
<evidence type="ECO:0000313" key="3">
    <source>
        <dbReference type="EMBL" id="KAK3290749.1"/>
    </source>
</evidence>
<dbReference type="GO" id="GO:0016301">
    <property type="term" value="F:kinase activity"/>
    <property type="evidence" value="ECO:0007669"/>
    <property type="project" value="UniProtKB-KW"/>
</dbReference>
<feature type="region of interest" description="Disordered" evidence="1">
    <location>
        <begin position="306"/>
        <end position="348"/>
    </location>
</feature>
<proteinExistence type="predicted"/>
<dbReference type="Proteomes" id="UP001278766">
    <property type="component" value="Unassembled WGS sequence"/>
</dbReference>
<keyword evidence="3" id="KW-0808">Transferase</keyword>
<dbReference type="Pfam" id="PF10252">
    <property type="entry name" value="PP28"/>
    <property type="match status" value="1"/>
</dbReference>
<keyword evidence="4" id="KW-1185">Reference proteome</keyword>
<feature type="compositionally biased region" description="Basic residues" evidence="1">
    <location>
        <begin position="108"/>
        <end position="122"/>
    </location>
</feature>
<feature type="compositionally biased region" description="Basic and acidic residues" evidence="1">
    <location>
        <begin position="306"/>
        <end position="337"/>
    </location>
</feature>
<feature type="region of interest" description="Disordered" evidence="1">
    <location>
        <begin position="92"/>
        <end position="266"/>
    </location>
</feature>
<reference evidence="3" key="2">
    <citation type="submission" date="2023-06" db="EMBL/GenBank/DDBJ databases">
        <authorList>
            <consortium name="Lawrence Berkeley National Laboratory"/>
            <person name="Haridas S."/>
            <person name="Hensen N."/>
            <person name="Bonometti L."/>
            <person name="Westerberg I."/>
            <person name="Brannstrom I.O."/>
            <person name="Guillou S."/>
            <person name="Cros-Aarteil S."/>
            <person name="Calhoun S."/>
            <person name="Kuo A."/>
            <person name="Mondo S."/>
            <person name="Pangilinan J."/>
            <person name="Riley R."/>
            <person name="Labutti K."/>
            <person name="Andreopoulos B."/>
            <person name="Lipzen A."/>
            <person name="Chen C."/>
            <person name="Yanf M."/>
            <person name="Daum C."/>
            <person name="Ng V."/>
            <person name="Clum A."/>
            <person name="Steindorff A."/>
            <person name="Ohm R."/>
            <person name="Martin F."/>
            <person name="Silar P."/>
            <person name="Natvig D."/>
            <person name="Lalanne C."/>
            <person name="Gautier V."/>
            <person name="Ament-Velasquez S.L."/>
            <person name="Kruys A."/>
            <person name="Hutchinson M.I."/>
            <person name="Powell A.J."/>
            <person name="Barry K."/>
            <person name="Miller A.N."/>
            <person name="Grigoriev I.V."/>
            <person name="Debuchy R."/>
            <person name="Gladieux P."/>
            <person name="Thoren M.H."/>
            <person name="Johannesson H."/>
        </authorList>
    </citation>
    <scope>NUCLEOTIDE SEQUENCE</scope>
    <source>
        <strain evidence="3">CBS 168.71</strain>
    </source>
</reference>
<feature type="compositionally biased region" description="Acidic residues" evidence="1">
    <location>
        <begin position="151"/>
        <end position="170"/>
    </location>
</feature>
<organism evidence="3 4">
    <name type="scientific">Chaetomium fimeti</name>
    <dbReference type="NCBI Taxonomy" id="1854472"/>
    <lineage>
        <taxon>Eukaryota</taxon>
        <taxon>Fungi</taxon>
        <taxon>Dikarya</taxon>
        <taxon>Ascomycota</taxon>
        <taxon>Pezizomycotina</taxon>
        <taxon>Sordariomycetes</taxon>
        <taxon>Sordariomycetidae</taxon>
        <taxon>Sordariales</taxon>
        <taxon>Chaetomiaceae</taxon>
        <taxon>Chaetomium</taxon>
    </lineage>
</organism>
<feature type="compositionally biased region" description="Acidic residues" evidence="1">
    <location>
        <begin position="217"/>
        <end position="226"/>
    </location>
</feature>
<dbReference type="InterPro" id="IPR039876">
    <property type="entry name" value="HAP28"/>
</dbReference>
<feature type="compositionally biased region" description="Basic and acidic residues" evidence="1">
    <location>
        <begin position="184"/>
        <end position="200"/>
    </location>
</feature>
<dbReference type="GeneID" id="87841840"/>
<evidence type="ECO:0000256" key="1">
    <source>
        <dbReference type="SAM" id="MobiDB-lite"/>
    </source>
</evidence>
<dbReference type="InterPro" id="IPR019380">
    <property type="entry name" value="Casein_kinase_sb_PP28"/>
</dbReference>
<dbReference type="EMBL" id="JAUEPN010000012">
    <property type="protein sequence ID" value="KAK3290749.1"/>
    <property type="molecule type" value="Genomic_DNA"/>
</dbReference>
<comment type="caution">
    <text evidence="3">The sequence shown here is derived from an EMBL/GenBank/DDBJ whole genome shotgun (WGS) entry which is preliminary data.</text>
</comment>
<accession>A0AAE0LN42</accession>
<gene>
    <name evidence="3" type="ORF">B0H64DRAFT_412047</name>
</gene>
<feature type="domain" description="Casein kinase substrate phosphoprotein PP28" evidence="2">
    <location>
        <begin position="229"/>
        <end position="315"/>
    </location>
</feature>
<reference evidence="3" key="1">
    <citation type="journal article" date="2023" name="Mol. Phylogenet. Evol.">
        <title>Genome-scale phylogeny and comparative genomics of the fungal order Sordariales.</title>
        <authorList>
            <person name="Hensen N."/>
            <person name="Bonometti L."/>
            <person name="Westerberg I."/>
            <person name="Brannstrom I.O."/>
            <person name="Guillou S."/>
            <person name="Cros-Aarteil S."/>
            <person name="Calhoun S."/>
            <person name="Haridas S."/>
            <person name="Kuo A."/>
            <person name="Mondo S."/>
            <person name="Pangilinan J."/>
            <person name="Riley R."/>
            <person name="LaButti K."/>
            <person name="Andreopoulos B."/>
            <person name="Lipzen A."/>
            <person name="Chen C."/>
            <person name="Yan M."/>
            <person name="Daum C."/>
            <person name="Ng V."/>
            <person name="Clum A."/>
            <person name="Steindorff A."/>
            <person name="Ohm R.A."/>
            <person name="Martin F."/>
            <person name="Silar P."/>
            <person name="Natvig D.O."/>
            <person name="Lalanne C."/>
            <person name="Gautier V."/>
            <person name="Ament-Velasquez S.L."/>
            <person name="Kruys A."/>
            <person name="Hutchinson M.I."/>
            <person name="Powell A.J."/>
            <person name="Barry K."/>
            <person name="Miller A.N."/>
            <person name="Grigoriev I.V."/>
            <person name="Debuchy R."/>
            <person name="Gladieux P."/>
            <person name="Hiltunen Thoren M."/>
            <person name="Johannesson H."/>
        </authorList>
    </citation>
    <scope>NUCLEOTIDE SEQUENCE</scope>
    <source>
        <strain evidence="3">CBS 168.71</strain>
    </source>
</reference>
<keyword evidence="3" id="KW-0418">Kinase</keyword>
<dbReference type="PANTHER" id="PTHR22055">
    <property type="entry name" value="28 KDA HEAT- AND ACID-STABLE PHOSPHOPROTEIN PDGF-ASSOCIATED PROTEIN"/>
    <property type="match status" value="1"/>
</dbReference>
<name>A0AAE0LN42_9PEZI</name>
<evidence type="ECO:0000259" key="2">
    <source>
        <dbReference type="Pfam" id="PF10252"/>
    </source>
</evidence>
<protein>
    <submittedName>
        <fullName evidence="3">Casein kinase substrate phosphoprotein PP28-domain-containing protein</fullName>
    </submittedName>
</protein>
<sequence length="348" mass="38494">MAGSAFCALECIDYFNTAAPKSVCFGALFYVQSPLPICLICDYSDATCSLSTRLLDFISSSVADLTLFSTIPIPRPRIPLNQSASGTRLDAYDRKMAGGGPGANSRGRGGKFKKYTRGGGKHFSRDLRPLDADGNEIDMWSADAKKKTSSDEDSEEDSEEEESEEEDSDDAAGPSAQNQSAAELSREERRKEKKARKDAAIARSKKPVEVGDLPPSDSEEDEDDDMPANPNHSRKARNQTKVSPVEEATEGVKKMSVAPSRREREAIEAAAAKERYRKLHEAGKTDEARMDLARLALIKERREIEAARRQAEKEEKEEKEKEKRAEFDAKEAKRREAALGPKKTGKKK</sequence>